<evidence type="ECO:0000256" key="4">
    <source>
        <dbReference type="ARBA" id="ARBA00022725"/>
    </source>
</evidence>
<feature type="transmembrane region" description="Helical" evidence="9">
    <location>
        <begin position="347"/>
        <end position="373"/>
    </location>
</feature>
<keyword evidence="7" id="KW-0675">Receptor</keyword>
<evidence type="ECO:0000256" key="9">
    <source>
        <dbReference type="SAM" id="Phobius"/>
    </source>
</evidence>
<evidence type="ECO:0000256" key="3">
    <source>
        <dbReference type="ARBA" id="ARBA00022692"/>
    </source>
</evidence>
<keyword evidence="11" id="KW-1185">Reference proteome</keyword>
<dbReference type="OrthoDB" id="6599256at2759"/>
<sequence>MSFIKKRVRLIHLYSLNGISLKRLFNFYLAPTLSFRHYINTTIVRAVKILIFLKLNTRFFISISCLCFLYFSLVRSILELSLNGSIDIPDLSSIFFRVNVYSITRHYFLLYVLSHRTNFKKKCGTLYLIICDCINRVVHNLKISSSKMLNLSDDGDCIVSSVLAKCTGLYYIINPKSIKLGGRNVFHIAIMVMITFTSVCLLLCPIGLYYWVNDVTQFIIQLIVLGNFSFGCFKAFTIVHYSDDIRRCLDVTRFDFLSSANTDPDSVRFFKTCRNVSLKFTSWFAISSHFVLLVWTLLPFVVVGNPVVVKNRDNSTSNYHFNPYNMYFLVSSDTYNEWHLIFHLLEWMFGLCFVMFMVLFDTFMVSMCIAITYQMRCVATAYRRLGHNRRTTMKVYFDGAIESDNTNNECLKDLKIVIKHHQEVLGKMNDFYKIVRPVILPQLIIASFTIIFVSFIITRNYFNGMLLTSTQSLKMCSFPIFFFQIYYTCLVFENLNNQLIYLMKAYSNSF</sequence>
<evidence type="ECO:0000256" key="5">
    <source>
        <dbReference type="ARBA" id="ARBA00022989"/>
    </source>
</evidence>
<dbReference type="GO" id="GO:0005549">
    <property type="term" value="F:odorant binding"/>
    <property type="evidence" value="ECO:0007669"/>
    <property type="project" value="InterPro"/>
</dbReference>
<reference evidence="10 11" key="1">
    <citation type="submission" date="2019-08" db="EMBL/GenBank/DDBJ databases">
        <title>The genome of the soybean aphid Biotype 1, its phylome, world population structure and adaptation to the North American continent.</title>
        <authorList>
            <person name="Giordano R."/>
            <person name="Donthu R.K."/>
            <person name="Hernandez A.G."/>
            <person name="Wright C.L."/>
            <person name="Zimin A.V."/>
        </authorList>
    </citation>
    <scope>NUCLEOTIDE SEQUENCE [LARGE SCALE GENOMIC DNA]</scope>
    <source>
        <tissue evidence="10">Whole aphids</tissue>
    </source>
</reference>
<dbReference type="Pfam" id="PF02949">
    <property type="entry name" value="7tm_6"/>
    <property type="match status" value="1"/>
</dbReference>
<dbReference type="EMBL" id="VYZN01000028">
    <property type="protein sequence ID" value="KAE9534506.1"/>
    <property type="molecule type" value="Genomic_DNA"/>
</dbReference>
<evidence type="ECO:0000256" key="2">
    <source>
        <dbReference type="ARBA" id="ARBA00022606"/>
    </source>
</evidence>
<feature type="transmembrane region" description="Helical" evidence="9">
    <location>
        <begin position="185"/>
        <end position="212"/>
    </location>
</feature>
<protein>
    <recommendedName>
        <fullName evidence="12">Odorant receptor</fullName>
    </recommendedName>
</protein>
<evidence type="ECO:0000313" key="11">
    <source>
        <dbReference type="Proteomes" id="UP000475862"/>
    </source>
</evidence>
<evidence type="ECO:0008006" key="12">
    <source>
        <dbReference type="Google" id="ProtNLM"/>
    </source>
</evidence>
<feature type="transmembrane region" description="Helical" evidence="9">
    <location>
        <begin position="218"/>
        <end position="239"/>
    </location>
</feature>
<accession>A0A6G0TLQ6</accession>
<name>A0A6G0TLQ6_APHGL</name>
<evidence type="ECO:0000256" key="7">
    <source>
        <dbReference type="ARBA" id="ARBA00023170"/>
    </source>
</evidence>
<dbReference type="GO" id="GO:0004984">
    <property type="term" value="F:olfactory receptor activity"/>
    <property type="evidence" value="ECO:0007669"/>
    <property type="project" value="InterPro"/>
</dbReference>
<gene>
    <name evidence="10" type="ORF">AGLY_008596</name>
</gene>
<feature type="transmembrane region" description="Helical" evidence="9">
    <location>
        <begin position="438"/>
        <end position="457"/>
    </location>
</feature>
<feature type="transmembrane region" description="Helical" evidence="9">
    <location>
        <begin position="55"/>
        <end position="74"/>
    </location>
</feature>
<dbReference type="GO" id="GO:0016020">
    <property type="term" value="C:membrane"/>
    <property type="evidence" value="ECO:0007669"/>
    <property type="project" value="UniProtKB-SubCell"/>
</dbReference>
<dbReference type="Proteomes" id="UP000475862">
    <property type="component" value="Unassembled WGS sequence"/>
</dbReference>
<evidence type="ECO:0000256" key="1">
    <source>
        <dbReference type="ARBA" id="ARBA00004141"/>
    </source>
</evidence>
<keyword evidence="5 9" id="KW-1133">Transmembrane helix</keyword>
<keyword evidence="8" id="KW-0807">Transducer</keyword>
<evidence type="ECO:0000256" key="8">
    <source>
        <dbReference type="ARBA" id="ARBA00023224"/>
    </source>
</evidence>
<comment type="caution">
    <text evidence="10">The sequence shown here is derived from an EMBL/GenBank/DDBJ whole genome shotgun (WGS) entry which is preliminary data.</text>
</comment>
<evidence type="ECO:0000256" key="6">
    <source>
        <dbReference type="ARBA" id="ARBA00023136"/>
    </source>
</evidence>
<keyword evidence="4" id="KW-0552">Olfaction</keyword>
<dbReference type="InterPro" id="IPR004117">
    <property type="entry name" value="7tm6_olfct_rcpt"/>
</dbReference>
<feature type="transmembrane region" description="Helical" evidence="9">
    <location>
        <begin position="477"/>
        <end position="495"/>
    </location>
</feature>
<comment type="subcellular location">
    <subcellularLocation>
        <location evidence="1">Membrane</location>
        <topology evidence="1">Multi-pass membrane protein</topology>
    </subcellularLocation>
</comment>
<feature type="transmembrane region" description="Helical" evidence="9">
    <location>
        <begin position="280"/>
        <end position="302"/>
    </location>
</feature>
<proteinExistence type="predicted"/>
<keyword evidence="2" id="KW-0716">Sensory transduction</keyword>
<organism evidence="10 11">
    <name type="scientific">Aphis glycines</name>
    <name type="common">Soybean aphid</name>
    <dbReference type="NCBI Taxonomy" id="307491"/>
    <lineage>
        <taxon>Eukaryota</taxon>
        <taxon>Metazoa</taxon>
        <taxon>Ecdysozoa</taxon>
        <taxon>Arthropoda</taxon>
        <taxon>Hexapoda</taxon>
        <taxon>Insecta</taxon>
        <taxon>Pterygota</taxon>
        <taxon>Neoptera</taxon>
        <taxon>Paraneoptera</taxon>
        <taxon>Hemiptera</taxon>
        <taxon>Sternorrhyncha</taxon>
        <taxon>Aphidomorpha</taxon>
        <taxon>Aphidoidea</taxon>
        <taxon>Aphididae</taxon>
        <taxon>Aphidini</taxon>
        <taxon>Aphis</taxon>
        <taxon>Aphis</taxon>
    </lineage>
</organism>
<keyword evidence="3 9" id="KW-0812">Transmembrane</keyword>
<feature type="transmembrane region" description="Helical" evidence="9">
    <location>
        <begin position="94"/>
        <end position="113"/>
    </location>
</feature>
<keyword evidence="6 9" id="KW-0472">Membrane</keyword>
<dbReference type="GO" id="GO:0007165">
    <property type="term" value="P:signal transduction"/>
    <property type="evidence" value="ECO:0007669"/>
    <property type="project" value="UniProtKB-KW"/>
</dbReference>
<evidence type="ECO:0000313" key="10">
    <source>
        <dbReference type="EMBL" id="KAE9534506.1"/>
    </source>
</evidence>
<dbReference type="AlphaFoldDB" id="A0A6G0TLQ6"/>